<dbReference type="Pfam" id="PF00561">
    <property type="entry name" value="Abhydrolase_1"/>
    <property type="match status" value="1"/>
</dbReference>
<sequence>MEKTNFINRNKAINKELVFNLPSGRKISYTIYGALEGRPVFAFHGTPGSRIWFTEDDEESKLQNIKLITVDRPGYGLSTPVKGRSIIDFADDINALADHLNINKYAVLGISGGSVYSLACAYRSPDRVIKATSISSIVPFINGRPPKEMCSENRNAFFLAKYLPFLAKWILNGSRKMIAKDPDKYIHHVQNQVDHLCSSDREFIQKEEAGNIILNTMKEAFRQSVHEAATEPSLLSKPWGFEPKDIQIPVEIWHGIDDTLTPIDPVKNYYEGKKNFICHFIEDKGHFMDADKDIWKEILLRAT</sequence>
<keyword evidence="3" id="KW-1185">Reference proteome</keyword>
<dbReference type="SUPFAM" id="SSF53474">
    <property type="entry name" value="alpha/beta-Hydrolases"/>
    <property type="match status" value="1"/>
</dbReference>
<feature type="domain" description="AB hydrolase-1" evidence="1">
    <location>
        <begin position="39"/>
        <end position="288"/>
    </location>
</feature>
<dbReference type="PANTHER" id="PTHR45763">
    <property type="entry name" value="HYDROLASE, ALPHA/BETA FOLD FAMILY PROTEIN, EXPRESSED-RELATED"/>
    <property type="match status" value="1"/>
</dbReference>
<dbReference type="Proteomes" id="UP000298616">
    <property type="component" value="Chromosome"/>
</dbReference>
<evidence type="ECO:0000259" key="1">
    <source>
        <dbReference type="Pfam" id="PF00561"/>
    </source>
</evidence>
<dbReference type="RefSeq" id="WP_137092198.1">
    <property type="nucleotide sequence ID" value="NZ_CP028923.1"/>
</dbReference>
<dbReference type="GO" id="GO:0016787">
    <property type="term" value="F:hydrolase activity"/>
    <property type="evidence" value="ECO:0007669"/>
    <property type="project" value="UniProtKB-KW"/>
</dbReference>
<keyword evidence="2" id="KW-0378">Hydrolase</keyword>
<proteinExistence type="predicted"/>
<dbReference type="PANTHER" id="PTHR45763:SF46">
    <property type="entry name" value="AB HYDROLASE-1 DOMAIN-CONTAINING PROTEIN"/>
    <property type="match status" value="1"/>
</dbReference>
<gene>
    <name evidence="2" type="ORF">DCC35_18665</name>
</gene>
<dbReference type="KEGG" id="fpf:DCC35_18665"/>
<dbReference type="AlphaFoldDB" id="A0A4D7JPQ1"/>
<dbReference type="Gene3D" id="3.40.50.1820">
    <property type="entry name" value="alpha/beta hydrolase"/>
    <property type="match status" value="1"/>
</dbReference>
<name>A0A4D7JPQ1_9BACT</name>
<organism evidence="2 3">
    <name type="scientific">Mangrovivirga cuniculi</name>
    <dbReference type="NCBI Taxonomy" id="2715131"/>
    <lineage>
        <taxon>Bacteria</taxon>
        <taxon>Pseudomonadati</taxon>
        <taxon>Bacteroidota</taxon>
        <taxon>Cytophagia</taxon>
        <taxon>Cytophagales</taxon>
        <taxon>Mangrovivirgaceae</taxon>
        <taxon>Mangrovivirga</taxon>
    </lineage>
</organism>
<evidence type="ECO:0000313" key="3">
    <source>
        <dbReference type="Proteomes" id="UP000298616"/>
    </source>
</evidence>
<dbReference type="OrthoDB" id="9773293at2"/>
<protein>
    <submittedName>
        <fullName evidence="2">Alpha/beta hydrolase</fullName>
    </submittedName>
</protein>
<reference evidence="2 3" key="1">
    <citation type="submission" date="2018-04" db="EMBL/GenBank/DDBJ databases">
        <title>Complete genome uncultured novel isolate.</title>
        <authorList>
            <person name="Merlino G."/>
        </authorList>
    </citation>
    <scope>NUCLEOTIDE SEQUENCE [LARGE SCALE GENOMIC DNA]</scope>
    <source>
        <strain evidence="3">R1DC9</strain>
    </source>
</reference>
<dbReference type="InterPro" id="IPR029058">
    <property type="entry name" value="AB_hydrolase_fold"/>
</dbReference>
<dbReference type="InterPro" id="IPR000073">
    <property type="entry name" value="AB_hydrolase_1"/>
</dbReference>
<dbReference type="EMBL" id="CP028923">
    <property type="protein sequence ID" value="QCK16607.1"/>
    <property type="molecule type" value="Genomic_DNA"/>
</dbReference>
<accession>A0A4D7JPQ1</accession>
<evidence type="ECO:0000313" key="2">
    <source>
        <dbReference type="EMBL" id="QCK16607.1"/>
    </source>
</evidence>